<dbReference type="Proteomes" id="UP000006738">
    <property type="component" value="Chromosome II"/>
</dbReference>
<feature type="transmembrane region" description="Helical" evidence="1">
    <location>
        <begin position="104"/>
        <end position="123"/>
    </location>
</feature>
<keyword evidence="1" id="KW-0472">Membrane</keyword>
<evidence type="ECO:0000313" key="3">
    <source>
        <dbReference type="Proteomes" id="UP000006738"/>
    </source>
</evidence>
<keyword evidence="1" id="KW-1133">Transmembrane helix</keyword>
<feature type="transmembrane region" description="Helical" evidence="1">
    <location>
        <begin position="71"/>
        <end position="92"/>
    </location>
</feature>
<evidence type="ECO:0000313" key="2">
    <source>
        <dbReference type="EMBL" id="ABN94154.1"/>
    </source>
</evidence>
<dbReference type="EMBL" id="CP000573">
    <property type="protein sequence ID" value="ABN94154.1"/>
    <property type="molecule type" value="Genomic_DNA"/>
</dbReference>
<gene>
    <name evidence="2" type="ordered locus">BURPS1106A_A1316</name>
</gene>
<keyword evidence="1" id="KW-0812">Transmembrane</keyword>
<organism evidence="2 3">
    <name type="scientific">Burkholderia pseudomallei (strain 1106a)</name>
    <dbReference type="NCBI Taxonomy" id="357348"/>
    <lineage>
        <taxon>Bacteria</taxon>
        <taxon>Pseudomonadati</taxon>
        <taxon>Pseudomonadota</taxon>
        <taxon>Betaproteobacteria</taxon>
        <taxon>Burkholderiales</taxon>
        <taxon>Burkholderiaceae</taxon>
        <taxon>Burkholderia</taxon>
        <taxon>pseudomallei group</taxon>
    </lineage>
</organism>
<accession>A3P4U1</accession>
<name>A3P4U1_BURP0</name>
<sequence length="149" mass="16833">MTARRAAPGGHRGRRVFHRRGHDLRRMARTRRNRHGVRRIRRAVARLDRASRPDARVSIGMGRGKLWAVRLFRWPSYGAIVCYLPILAAGVLLDAGSAPIDSGLAWAILGFAVVKLPCLFIIYRALKQVRWLDPASLPHEWEPSARRGA</sequence>
<dbReference type="HOGENOM" id="CLU_2010973_0_0_4"/>
<protein>
    <submittedName>
        <fullName evidence="2">Uncharacterized protein</fullName>
    </submittedName>
</protein>
<dbReference type="AlphaFoldDB" id="A3P4U1"/>
<proteinExistence type="predicted"/>
<dbReference type="KEGG" id="bpl:BURPS1106A_A1316"/>
<reference evidence="3" key="1">
    <citation type="submission" date="2007-02" db="EMBL/GenBank/DDBJ databases">
        <authorList>
            <person name="DeShazer D."/>
            <person name="Woods D.E."/>
            <person name="Nierman W.C."/>
        </authorList>
    </citation>
    <scope>NUCLEOTIDE SEQUENCE [LARGE SCALE GENOMIC DNA]</scope>
    <source>
        <strain evidence="3">1106a</strain>
    </source>
</reference>
<evidence type="ECO:0000256" key="1">
    <source>
        <dbReference type="SAM" id="Phobius"/>
    </source>
</evidence>